<feature type="compositionally biased region" description="Pro residues" evidence="1">
    <location>
        <begin position="684"/>
        <end position="701"/>
    </location>
</feature>
<feature type="region of interest" description="Disordered" evidence="1">
    <location>
        <begin position="1"/>
        <end position="114"/>
    </location>
</feature>
<organism evidence="2 3">
    <name type="scientific">Saguinus oedipus</name>
    <name type="common">Cotton-top tamarin</name>
    <name type="synonym">Oedipomidas oedipus</name>
    <dbReference type="NCBI Taxonomy" id="9490"/>
    <lineage>
        <taxon>Eukaryota</taxon>
        <taxon>Metazoa</taxon>
        <taxon>Chordata</taxon>
        <taxon>Craniata</taxon>
        <taxon>Vertebrata</taxon>
        <taxon>Euteleostomi</taxon>
        <taxon>Mammalia</taxon>
        <taxon>Eutheria</taxon>
        <taxon>Euarchontoglires</taxon>
        <taxon>Primates</taxon>
        <taxon>Haplorrhini</taxon>
        <taxon>Platyrrhini</taxon>
        <taxon>Cebidae</taxon>
        <taxon>Callitrichinae</taxon>
        <taxon>Saguinus</taxon>
    </lineage>
</organism>
<comment type="caution">
    <text evidence="2">The sequence shown here is derived from an EMBL/GenBank/DDBJ whole genome shotgun (WGS) entry which is preliminary data.</text>
</comment>
<evidence type="ECO:0000256" key="1">
    <source>
        <dbReference type="SAM" id="MobiDB-lite"/>
    </source>
</evidence>
<feature type="compositionally biased region" description="Basic and acidic residues" evidence="1">
    <location>
        <begin position="48"/>
        <end position="67"/>
    </location>
</feature>
<name>A0ABQ9VMS5_SAGOE</name>
<keyword evidence="3" id="KW-1185">Reference proteome</keyword>
<evidence type="ECO:0000313" key="2">
    <source>
        <dbReference type="EMBL" id="KAK2110681.1"/>
    </source>
</evidence>
<feature type="region of interest" description="Disordered" evidence="1">
    <location>
        <begin position="788"/>
        <end position="871"/>
    </location>
</feature>
<evidence type="ECO:0000313" key="3">
    <source>
        <dbReference type="Proteomes" id="UP001266305"/>
    </source>
</evidence>
<feature type="region of interest" description="Disordered" evidence="1">
    <location>
        <begin position="633"/>
        <end position="706"/>
    </location>
</feature>
<reference evidence="2 3" key="1">
    <citation type="submission" date="2023-05" db="EMBL/GenBank/DDBJ databases">
        <title>B98-5 Cell Line De Novo Hybrid Assembly: An Optical Mapping Approach.</title>
        <authorList>
            <person name="Kananen K."/>
            <person name="Auerbach J.A."/>
            <person name="Kautto E."/>
            <person name="Blachly J.S."/>
        </authorList>
    </citation>
    <scope>NUCLEOTIDE SEQUENCE [LARGE SCALE GENOMIC DNA]</scope>
    <source>
        <strain evidence="2">B95-8</strain>
        <tissue evidence="2">Cell line</tissue>
    </source>
</reference>
<gene>
    <name evidence="2" type="primary">MYO15A_1</name>
    <name evidence="2" type="ORF">P7K49_010427</name>
</gene>
<feature type="compositionally biased region" description="Low complexity" evidence="1">
    <location>
        <begin position="846"/>
        <end position="855"/>
    </location>
</feature>
<feature type="compositionally biased region" description="Basic residues" evidence="1">
    <location>
        <begin position="104"/>
        <end position="113"/>
    </location>
</feature>
<feature type="region of interest" description="Disordered" evidence="1">
    <location>
        <begin position="750"/>
        <end position="769"/>
    </location>
</feature>
<dbReference type="Proteomes" id="UP001266305">
    <property type="component" value="Unassembled WGS sequence"/>
</dbReference>
<protein>
    <submittedName>
        <fullName evidence="2">Unconventional myosin-XV</fullName>
    </submittedName>
</protein>
<dbReference type="EMBL" id="JASSZA010000005">
    <property type="protein sequence ID" value="KAK2110681.1"/>
    <property type="molecule type" value="Genomic_DNA"/>
</dbReference>
<feature type="compositionally biased region" description="Pro residues" evidence="1">
    <location>
        <begin position="856"/>
        <end position="871"/>
    </location>
</feature>
<accession>A0ABQ9VMS5</accession>
<sequence>MNYGFALLESWPGPPHATRGQSAADRRQSRSPGLQVPEPLTLAPATMVEKDEEKKAKKWKKAPEPEKPTLSLKGTSRLFMGFRDRTPKISKKGQFRSPHTSPQKTKRKKKARTMLKSTSKLMTQMRMGKKKRAIKGKKPSFMVIGFPGRRGYGRLRPHARSLNKASTAINWLTKKFLFKKAEEPGSEQATVDAWLRRLGSRLPFPSGAEILRPGVQLRRFPCSRSIYASGEPLGFLPFEDEAPFHHSGFCKSLYGLEGFQDLGEYYDYLRDGEDCYDRQSLHRYEEQEPYVAGLGPYKLARPPYGDHYYGYPPEDHYNYCHPDYYGGPSDPEHTYTYGYSYDYDDYEPLYVPRYHDEYEGEAHPHGCYLDPYAPYDAPYPPYDLPYHTRYDVPYFDAYGVPYMVPYAEGVYGGGDEAIYPPEVPYFYPEELTSALVYPWVPPPIPSPHNPYAHPMDDIAELEEPEDAGGERQGTSFRLPSAAFFEQQGMDKPARSKLSLIRKFHLFPRPQVKLFGKEKLEVPLPPSLDIPLPLGNAGKEEDEEELPQCPPCPMATLSGASSRCASANSRARCLGFGPEFGRPAPRPATSLARFLKKTLSEKKPIPRLRGSRKARAGGPTVREAAYKRFGYKLAGMDPERPSTPIVGRRAQPLAPSGRDKRHPPVTAPAPSSRTLSHWSRLLTPRAPPRPPTAGSPPAPPLSPALSGLLRPASSYGSLRRHPPPWAASALVPPAPQASWWAFLEPPAVSPEGPPDLLAFPGPRPSFRGSHRQGAAFGFPVASTWASRRRAWSPLASPQPSLRSLPGPGYRLPLAPLSPQLPMRAGPYQPPFPTPAHRPHSLQEPPASRRISGRLGPPGSPRSPSPPPVLGHS</sequence>
<proteinExistence type="predicted"/>